<dbReference type="RefSeq" id="WP_091727446.1">
    <property type="nucleotide sequence ID" value="NZ_FNQE01000006.1"/>
</dbReference>
<evidence type="ECO:0000256" key="3">
    <source>
        <dbReference type="SAM" id="MobiDB-lite"/>
    </source>
</evidence>
<dbReference type="InterPro" id="IPR023365">
    <property type="entry name" value="Sortase_dom-sf"/>
</dbReference>
<dbReference type="EMBL" id="FNQE01000006">
    <property type="protein sequence ID" value="SDY73518.1"/>
    <property type="molecule type" value="Genomic_DNA"/>
</dbReference>
<name>A0A1H3MB51_9FIRM</name>
<dbReference type="Proteomes" id="UP000198625">
    <property type="component" value="Unassembled WGS sequence"/>
</dbReference>
<feature type="active site" description="Acyl-thioester intermediate" evidence="2">
    <location>
        <position position="226"/>
    </location>
</feature>
<dbReference type="CDD" id="cd06166">
    <property type="entry name" value="Sortase_D_2"/>
    <property type="match status" value="1"/>
</dbReference>
<sequence>MKRKILSWIIIIIGLLLAAYPKASELYVDYKQAKLVEQWQQSLAVIDSGDDIEIENDEIYNLDEDSNLHMEASPQEPREEGETKEDPEEKRKEEEKARERAAKAAKEKEEYINKNMEGILKINKIKFNQPILKGATEKNLKTSVASVENTGKAGEVGNYAIAGHRTRSYGRNFNRLEEVELGDIVEVDSGDNQYKYTVTEKLYVYPEDVWVLNNNKEDKEITLITCHPMVNPTHRLIIKGKIID</sequence>
<reference evidence="4 5" key="1">
    <citation type="submission" date="2016-10" db="EMBL/GenBank/DDBJ databases">
        <authorList>
            <person name="de Groot N.N."/>
        </authorList>
    </citation>
    <scope>NUCLEOTIDE SEQUENCE [LARGE SCALE GENOMIC DNA]</scope>
    <source>
        <strain evidence="4 5">DSM 21650</strain>
    </source>
</reference>
<proteinExistence type="predicted"/>
<protein>
    <submittedName>
        <fullName evidence="4">Sortase A</fullName>
    </submittedName>
</protein>
<accession>A0A1H3MB51</accession>
<feature type="compositionally biased region" description="Basic and acidic residues" evidence="3">
    <location>
        <begin position="87"/>
        <end position="102"/>
    </location>
</feature>
<feature type="active site" description="Proton donor/acceptor" evidence="2">
    <location>
        <position position="164"/>
    </location>
</feature>
<keyword evidence="5" id="KW-1185">Reference proteome</keyword>
<dbReference type="InterPro" id="IPR005754">
    <property type="entry name" value="Sortase"/>
</dbReference>
<dbReference type="NCBIfam" id="TIGR01076">
    <property type="entry name" value="sortase_fam"/>
    <property type="match status" value="1"/>
</dbReference>
<feature type="region of interest" description="Disordered" evidence="3">
    <location>
        <begin position="63"/>
        <end position="102"/>
    </location>
</feature>
<dbReference type="Gene3D" id="2.40.260.10">
    <property type="entry name" value="Sortase"/>
    <property type="match status" value="1"/>
</dbReference>
<dbReference type="GO" id="GO:0016787">
    <property type="term" value="F:hydrolase activity"/>
    <property type="evidence" value="ECO:0007669"/>
    <property type="project" value="UniProtKB-KW"/>
</dbReference>
<dbReference type="InterPro" id="IPR042000">
    <property type="entry name" value="Sortase_D_2"/>
</dbReference>
<gene>
    <name evidence="4" type="ORF">SAMN05660462_00764</name>
</gene>
<dbReference type="STRING" id="415015.SAMN05660462_00764"/>
<evidence type="ECO:0000313" key="5">
    <source>
        <dbReference type="Proteomes" id="UP000198625"/>
    </source>
</evidence>
<evidence type="ECO:0000256" key="2">
    <source>
        <dbReference type="PIRSR" id="PIRSR605754-1"/>
    </source>
</evidence>
<dbReference type="AlphaFoldDB" id="A0A1H3MB51"/>
<dbReference type="Pfam" id="PF04203">
    <property type="entry name" value="Sortase"/>
    <property type="match status" value="1"/>
</dbReference>
<dbReference type="OrthoDB" id="154054at2"/>
<organism evidence="4 5">
    <name type="scientific">Proteiniborus ethanoligenes</name>
    <dbReference type="NCBI Taxonomy" id="415015"/>
    <lineage>
        <taxon>Bacteria</taxon>
        <taxon>Bacillati</taxon>
        <taxon>Bacillota</taxon>
        <taxon>Clostridia</taxon>
        <taxon>Eubacteriales</taxon>
        <taxon>Proteiniborus</taxon>
    </lineage>
</organism>
<evidence type="ECO:0000256" key="1">
    <source>
        <dbReference type="ARBA" id="ARBA00022801"/>
    </source>
</evidence>
<dbReference type="SUPFAM" id="SSF63817">
    <property type="entry name" value="Sortase"/>
    <property type="match status" value="1"/>
</dbReference>
<keyword evidence="1" id="KW-0378">Hydrolase</keyword>
<evidence type="ECO:0000313" key="4">
    <source>
        <dbReference type="EMBL" id="SDY73518.1"/>
    </source>
</evidence>